<dbReference type="EMBL" id="PVWJ01000025">
    <property type="protein sequence ID" value="PSB03776.1"/>
    <property type="molecule type" value="Genomic_DNA"/>
</dbReference>
<organism evidence="10 11">
    <name type="scientific">Merismopedia glauca CCAP 1448/3</name>
    <dbReference type="NCBI Taxonomy" id="1296344"/>
    <lineage>
        <taxon>Bacteria</taxon>
        <taxon>Bacillati</taxon>
        <taxon>Cyanobacteriota</taxon>
        <taxon>Cyanophyceae</taxon>
        <taxon>Synechococcales</taxon>
        <taxon>Merismopediaceae</taxon>
        <taxon>Merismopedia</taxon>
    </lineage>
</organism>
<evidence type="ECO:0000259" key="8">
    <source>
        <dbReference type="Pfam" id="PF07244"/>
    </source>
</evidence>
<protein>
    <recommendedName>
        <fullName evidence="12">Outer membrane protein assembly factor</fullName>
    </recommendedName>
</protein>
<feature type="compositionally biased region" description="Low complexity" evidence="6">
    <location>
        <begin position="88"/>
        <end position="98"/>
    </location>
</feature>
<keyword evidence="5" id="KW-0998">Cell outer membrane</keyword>
<proteinExistence type="predicted"/>
<dbReference type="Pfam" id="PF07244">
    <property type="entry name" value="POTRA"/>
    <property type="match status" value="2"/>
</dbReference>
<dbReference type="OrthoDB" id="9776356at2"/>
<dbReference type="InterPro" id="IPR010827">
    <property type="entry name" value="BamA/TamA_POTRA"/>
</dbReference>
<feature type="domain" description="POTRA" evidence="8">
    <location>
        <begin position="301"/>
        <end position="363"/>
    </location>
</feature>
<feature type="domain" description="Polypeptide-transport-associated ShlB-type" evidence="9">
    <location>
        <begin position="210"/>
        <end position="276"/>
    </location>
</feature>
<dbReference type="Gene3D" id="2.40.160.50">
    <property type="entry name" value="membrane protein fhac: a member of the omp85/tpsb transporter family"/>
    <property type="match status" value="1"/>
</dbReference>
<dbReference type="Proteomes" id="UP000238762">
    <property type="component" value="Unassembled WGS sequence"/>
</dbReference>
<evidence type="ECO:0000259" key="9">
    <source>
        <dbReference type="Pfam" id="PF08479"/>
    </source>
</evidence>
<accession>A0A2T1C6B6</accession>
<dbReference type="Gene3D" id="3.10.20.310">
    <property type="entry name" value="membrane protein fhac"/>
    <property type="match status" value="3"/>
</dbReference>
<dbReference type="InterPro" id="IPR039910">
    <property type="entry name" value="D15-like"/>
</dbReference>
<dbReference type="InterPro" id="IPR013686">
    <property type="entry name" value="Polypept-transport_assoc_ShlB"/>
</dbReference>
<feature type="domain" description="Bacterial surface antigen (D15)" evidence="7">
    <location>
        <begin position="391"/>
        <end position="716"/>
    </location>
</feature>
<keyword evidence="2" id="KW-0812">Transmembrane</keyword>
<dbReference type="AlphaFoldDB" id="A0A2T1C6B6"/>
<dbReference type="InterPro" id="IPR000184">
    <property type="entry name" value="Bac_surfAg_D15"/>
</dbReference>
<dbReference type="GO" id="GO:0019867">
    <property type="term" value="C:outer membrane"/>
    <property type="evidence" value="ECO:0007669"/>
    <property type="project" value="InterPro"/>
</dbReference>
<keyword evidence="11" id="KW-1185">Reference proteome</keyword>
<comment type="subcellular location">
    <subcellularLocation>
        <location evidence="1">Membrane</location>
    </subcellularLocation>
</comment>
<evidence type="ECO:0008006" key="12">
    <source>
        <dbReference type="Google" id="ProtNLM"/>
    </source>
</evidence>
<comment type="caution">
    <text evidence="10">The sequence shown here is derived from an EMBL/GenBank/DDBJ whole genome shotgun (WGS) entry which is preliminary data.</text>
</comment>
<evidence type="ECO:0000256" key="3">
    <source>
        <dbReference type="ARBA" id="ARBA00022729"/>
    </source>
</evidence>
<dbReference type="PANTHER" id="PTHR12815:SF47">
    <property type="entry name" value="TRANSLOCATION AND ASSEMBLY MODULE SUBUNIT TAMA"/>
    <property type="match status" value="1"/>
</dbReference>
<name>A0A2T1C6B6_9CYAN</name>
<dbReference type="Pfam" id="PF01103">
    <property type="entry name" value="Omp85"/>
    <property type="match status" value="1"/>
</dbReference>
<evidence type="ECO:0000256" key="2">
    <source>
        <dbReference type="ARBA" id="ARBA00022692"/>
    </source>
</evidence>
<evidence type="ECO:0000256" key="4">
    <source>
        <dbReference type="ARBA" id="ARBA00023136"/>
    </source>
</evidence>
<feature type="region of interest" description="Disordered" evidence="6">
    <location>
        <begin position="57"/>
        <end position="120"/>
    </location>
</feature>
<evidence type="ECO:0000259" key="7">
    <source>
        <dbReference type="Pfam" id="PF01103"/>
    </source>
</evidence>
<gene>
    <name evidence="10" type="ORF">C7B64_06915</name>
</gene>
<reference evidence="10 11" key="1">
    <citation type="submission" date="2018-02" db="EMBL/GenBank/DDBJ databases">
        <authorList>
            <person name="Cohen D.B."/>
            <person name="Kent A.D."/>
        </authorList>
    </citation>
    <scope>NUCLEOTIDE SEQUENCE [LARGE SCALE GENOMIC DNA]</scope>
    <source>
        <strain evidence="10 11">CCAP 1448/3</strain>
    </source>
</reference>
<dbReference type="PANTHER" id="PTHR12815">
    <property type="entry name" value="SORTING AND ASSEMBLY MACHINERY SAMM50 PROTEIN FAMILY MEMBER"/>
    <property type="match status" value="1"/>
</dbReference>
<evidence type="ECO:0000256" key="1">
    <source>
        <dbReference type="ARBA" id="ARBA00004370"/>
    </source>
</evidence>
<feature type="domain" description="POTRA" evidence="8">
    <location>
        <begin position="125"/>
        <end position="192"/>
    </location>
</feature>
<dbReference type="Pfam" id="PF08479">
    <property type="entry name" value="POTRA_2"/>
    <property type="match status" value="1"/>
</dbReference>
<sequence length="716" mass="77197">MRLPSILVAVLIASTGTGIKIASAGEPQTTSAASSSQNREVVVPVVTSDLTVPTKIVQRSQKKPGSVSQSTPQQETPDRVQFDITPGTPSLNNTITPPSTTPPTPGNNNTTPSQPPSEPEASVLVAEIAVNGAEGELQDRIYNAIRTRPGTTTTRSQLQEDVNAIYALGYFAKVGFVPEDTSLGVRVTFNVEVNPVLRSVKVTTIPATDKGTVIPPKVIEDTFSPQYGKILNLNELQDGIKKLNEWYKENGYDLAQVVAVPQVSPEGDVTLTIAEGIIEDVQVSFLSKEGEEADDEGKKIQGRTRDFIITREVEQKPGDVFNRKKAEQDLRRIYGLGIFEDVRLQFKPGQDPSKVVLVVNVIERNTGSIGVSGGISSASGLFGAVSYQQQNLGGNNQKIGGEVQVGQRELLFDVNFSDPWIAGDPYRTAYNVNAFRRRSISLIFDGGENDVNLPNGDRPRVLRLGGGVTFSRQLSKDVFTTPEWRASLGLQYQQVSIRDSDGNLSPQDQFGNDLSFSGKGKDDLLTLNLGAVRDRRNNPLTPTQGSLLRFGVDQSIPIGQGNILLSRFRGSYSYYIPVRFTKFGQGAQALAFNLQGGTVLGDLPPYEAFLLGGSNSVRGYEEGDVGSGRSFVQATAEYRFPLFSIVGATLFVDAASDLGSGKEVPGDPAGVRGKPGSGFGYGAGVRIQTPLGPLRIDYGFNDQGESRLHFGIGERF</sequence>
<evidence type="ECO:0000313" key="10">
    <source>
        <dbReference type="EMBL" id="PSB03776.1"/>
    </source>
</evidence>
<feature type="compositionally biased region" description="Polar residues" evidence="6">
    <location>
        <begin position="66"/>
        <end position="75"/>
    </location>
</feature>
<evidence type="ECO:0000256" key="5">
    <source>
        <dbReference type="ARBA" id="ARBA00023237"/>
    </source>
</evidence>
<keyword evidence="4" id="KW-0472">Membrane</keyword>
<reference evidence="10 11" key="2">
    <citation type="submission" date="2018-03" db="EMBL/GenBank/DDBJ databases">
        <title>The ancient ancestry and fast evolution of plastids.</title>
        <authorList>
            <person name="Moore K.R."/>
            <person name="Magnabosco C."/>
            <person name="Momper L."/>
            <person name="Gold D.A."/>
            <person name="Bosak T."/>
            <person name="Fournier G.P."/>
        </authorList>
    </citation>
    <scope>NUCLEOTIDE SEQUENCE [LARGE SCALE GENOMIC DNA]</scope>
    <source>
        <strain evidence="10 11">CCAP 1448/3</strain>
    </source>
</reference>
<evidence type="ECO:0000313" key="11">
    <source>
        <dbReference type="Proteomes" id="UP000238762"/>
    </source>
</evidence>
<keyword evidence="3" id="KW-0732">Signal</keyword>
<evidence type="ECO:0000256" key="6">
    <source>
        <dbReference type="SAM" id="MobiDB-lite"/>
    </source>
</evidence>